<feature type="compositionally biased region" description="Low complexity" evidence="2">
    <location>
        <begin position="379"/>
        <end position="399"/>
    </location>
</feature>
<dbReference type="RefSeq" id="WP_021755005.1">
    <property type="nucleotide sequence ID" value="NC_022438.1"/>
</dbReference>
<keyword evidence="3" id="KW-0812">Transmembrane</keyword>
<dbReference type="HOGENOM" id="CLU_016455_0_0_11"/>
<name>U3P5G5_LEIXC</name>
<feature type="compositionally biased region" description="Polar residues" evidence="2">
    <location>
        <begin position="411"/>
        <end position="430"/>
    </location>
</feature>
<proteinExistence type="inferred from homology"/>
<dbReference type="KEGG" id="lxy:O159_15030"/>
<dbReference type="PANTHER" id="PTHR33392">
    <property type="entry name" value="POLYISOPRENYL-TEICHOIC ACID--PEPTIDOGLYCAN TEICHOIC ACID TRANSFERASE TAGU"/>
    <property type="match status" value="1"/>
</dbReference>
<keyword evidence="3" id="KW-1133">Transmembrane helix</keyword>
<gene>
    <name evidence="5" type="ORF">O159_15030</name>
</gene>
<dbReference type="InterPro" id="IPR050922">
    <property type="entry name" value="LytR/CpsA/Psr_CW_biosynth"/>
</dbReference>
<dbReference type="Proteomes" id="UP000016743">
    <property type="component" value="Chromosome"/>
</dbReference>
<sequence length="430" mass="44231">MTDFPPRHVRVARGPAAVRHGRLPRRRAALSALRLLSGVIAVALVSTAFVSAYAVWDVSRSVKKGVQLVALPGHTAAPQDVPDVGAIDGGVNLLLVGTDSRSGLGGVYDNAAEQDASSGQGNNDVTMLLHIAQDHKSMMVVSFPRDLMVSMPECPALKGGGTVRSSSSAMFNTALSRGGLPCVVLTVEKLTGVQIPFAATVNFNGVSAMSNAVGGVAVCLATPVSDAYTNPPLHLPAGENTLVGDQALSFLRSRHGVGDGSDLGRISNQQVFLSALARKIVSGGVLSNPVQLYALAKAVVANVTPSQTLTNPTTLVQIALALKDTGLENMVFLQYPTVSDPDNANRVVPQSSAAKVVNQALVQDHSVKLTGTTGRAAEEPNATPTPTPAVTESATEPPAMSTPTGGGSVELPSNVTGQTAAQQTCTKGNN</sequence>
<dbReference type="eggNOG" id="COG1316">
    <property type="taxonomic scope" value="Bacteria"/>
</dbReference>
<keyword evidence="3" id="KW-0472">Membrane</keyword>
<dbReference type="STRING" id="1389489.O159_15030"/>
<evidence type="ECO:0000313" key="5">
    <source>
        <dbReference type="EMBL" id="AGW41555.1"/>
    </source>
</evidence>
<dbReference type="PANTHER" id="PTHR33392:SF6">
    <property type="entry name" value="POLYISOPRENYL-TEICHOIC ACID--PEPTIDOGLYCAN TEICHOIC ACID TRANSFERASE TAGU"/>
    <property type="match status" value="1"/>
</dbReference>
<evidence type="ECO:0000259" key="4">
    <source>
        <dbReference type="Pfam" id="PF03816"/>
    </source>
</evidence>
<keyword evidence="6" id="KW-1185">Reference proteome</keyword>
<dbReference type="PATRIC" id="fig|1389489.3.peg.1444"/>
<evidence type="ECO:0000256" key="2">
    <source>
        <dbReference type="SAM" id="MobiDB-lite"/>
    </source>
</evidence>
<evidence type="ECO:0000256" key="3">
    <source>
        <dbReference type="SAM" id="Phobius"/>
    </source>
</evidence>
<dbReference type="Gene3D" id="3.40.630.190">
    <property type="entry name" value="LCP protein"/>
    <property type="match status" value="1"/>
</dbReference>
<dbReference type="NCBIfam" id="TIGR00350">
    <property type="entry name" value="lytR_cpsA_psr"/>
    <property type="match status" value="1"/>
</dbReference>
<dbReference type="InterPro" id="IPR004474">
    <property type="entry name" value="LytR_CpsA_psr"/>
</dbReference>
<dbReference type="AlphaFoldDB" id="U3P5G5"/>
<evidence type="ECO:0000256" key="1">
    <source>
        <dbReference type="ARBA" id="ARBA00006068"/>
    </source>
</evidence>
<protein>
    <recommendedName>
        <fullName evidence="4">Cell envelope-related transcriptional attenuator domain-containing protein</fullName>
    </recommendedName>
</protein>
<comment type="similarity">
    <text evidence="1">Belongs to the LytR/CpsA/Psr (LCP) family.</text>
</comment>
<dbReference type="EMBL" id="CP006734">
    <property type="protein sequence ID" value="AGW41555.1"/>
    <property type="molecule type" value="Genomic_DNA"/>
</dbReference>
<dbReference type="Pfam" id="PF03816">
    <property type="entry name" value="LytR_cpsA_psr"/>
    <property type="match status" value="1"/>
</dbReference>
<reference evidence="5 6" key="1">
    <citation type="journal article" date="2013" name="Genome Announc.">
        <title>Complete Genome Sequence of Leifsonia xyli subsp. cynodontis Strain DSM46306, a Gram-Positive Bacterial Pathogen of Grasses.</title>
        <authorList>
            <person name="Monteiro-Vitorello C.B."/>
            <person name="Zerillo M.M."/>
            <person name="Van Sluys M.A."/>
            <person name="Camargo L.E."/>
            <person name="Kitajima J.P."/>
        </authorList>
    </citation>
    <scope>NUCLEOTIDE SEQUENCE [LARGE SCALE GENOMIC DNA]</scope>
    <source>
        <strain evidence="5 6">DSM 46306</strain>
    </source>
</reference>
<feature type="region of interest" description="Disordered" evidence="2">
    <location>
        <begin position="371"/>
        <end position="430"/>
    </location>
</feature>
<accession>U3P5G5</accession>
<feature type="domain" description="Cell envelope-related transcriptional attenuator" evidence="4">
    <location>
        <begin position="122"/>
        <end position="281"/>
    </location>
</feature>
<organism evidence="5 6">
    <name type="scientific">Leifsonia xyli subsp. cynodontis DSM 46306</name>
    <dbReference type="NCBI Taxonomy" id="1389489"/>
    <lineage>
        <taxon>Bacteria</taxon>
        <taxon>Bacillati</taxon>
        <taxon>Actinomycetota</taxon>
        <taxon>Actinomycetes</taxon>
        <taxon>Micrococcales</taxon>
        <taxon>Microbacteriaceae</taxon>
        <taxon>Leifsonia</taxon>
    </lineage>
</organism>
<evidence type="ECO:0000313" key="6">
    <source>
        <dbReference type="Proteomes" id="UP000016743"/>
    </source>
</evidence>
<feature type="transmembrane region" description="Helical" evidence="3">
    <location>
        <begin position="32"/>
        <end position="56"/>
    </location>
</feature>